<dbReference type="GO" id="GO:0015012">
    <property type="term" value="P:heparan sulfate proteoglycan biosynthetic process"/>
    <property type="evidence" value="ECO:0007669"/>
    <property type="project" value="TreeGrafter"/>
</dbReference>
<dbReference type="GO" id="GO:0050650">
    <property type="term" value="P:chondroitin sulfate proteoglycan biosynthetic process"/>
    <property type="evidence" value="ECO:0007669"/>
    <property type="project" value="TreeGrafter"/>
</dbReference>
<evidence type="ECO:0000256" key="6">
    <source>
        <dbReference type="ARBA" id="ARBA00022723"/>
    </source>
</evidence>
<comment type="caution">
    <text evidence="15">The sequence shown here is derived from an EMBL/GenBank/DDBJ whole genome shotgun (WGS) entry which is preliminary data.</text>
</comment>
<evidence type="ECO:0000256" key="10">
    <source>
        <dbReference type="ARBA" id="ARBA00023034"/>
    </source>
</evidence>
<evidence type="ECO:0000313" key="16">
    <source>
        <dbReference type="Proteomes" id="UP000289238"/>
    </source>
</evidence>
<keyword evidence="3" id="KW-0328">Glycosyltransferase</keyword>
<name>A0A4Q0PDF5_9FLAO</name>
<evidence type="ECO:0000256" key="14">
    <source>
        <dbReference type="ARBA" id="ARBA00042865"/>
    </source>
</evidence>
<keyword evidence="13" id="KW-0325">Glycoprotein</keyword>
<evidence type="ECO:0000256" key="8">
    <source>
        <dbReference type="ARBA" id="ARBA00022968"/>
    </source>
</evidence>
<proteinExistence type="predicted"/>
<dbReference type="GO" id="GO:0046872">
    <property type="term" value="F:metal ion binding"/>
    <property type="evidence" value="ECO:0007669"/>
    <property type="project" value="UniProtKB-KW"/>
</dbReference>
<evidence type="ECO:0000256" key="1">
    <source>
        <dbReference type="ARBA" id="ARBA00004323"/>
    </source>
</evidence>
<keyword evidence="10" id="KW-0333">Golgi apparatus</keyword>
<evidence type="ECO:0000256" key="2">
    <source>
        <dbReference type="ARBA" id="ARBA00004648"/>
    </source>
</evidence>
<reference evidence="15 16" key="1">
    <citation type="submission" date="2018-07" db="EMBL/GenBank/DDBJ databases">
        <title>Leeuwenhoekiella genomics.</title>
        <authorList>
            <person name="Tahon G."/>
            <person name="Willems A."/>
        </authorList>
    </citation>
    <scope>NUCLEOTIDE SEQUENCE [LARGE SCALE GENOMIC DNA]</scope>
    <source>
        <strain evidence="15 16">LMG 22550</strain>
    </source>
</reference>
<evidence type="ECO:0000256" key="5">
    <source>
        <dbReference type="ARBA" id="ARBA00022692"/>
    </source>
</evidence>
<dbReference type="InterPro" id="IPR003406">
    <property type="entry name" value="Glyco_trans_14"/>
</dbReference>
<evidence type="ECO:0000256" key="9">
    <source>
        <dbReference type="ARBA" id="ARBA00022989"/>
    </source>
</evidence>
<keyword evidence="7" id="KW-0256">Endoplasmic reticulum</keyword>
<keyword evidence="11" id="KW-0472">Membrane</keyword>
<evidence type="ECO:0000256" key="11">
    <source>
        <dbReference type="ARBA" id="ARBA00023136"/>
    </source>
</evidence>
<protein>
    <recommendedName>
        <fullName evidence="14">Peptide O-xylosyltransferase</fullName>
    </recommendedName>
</protein>
<keyword evidence="16" id="KW-1185">Reference proteome</keyword>
<evidence type="ECO:0000256" key="13">
    <source>
        <dbReference type="ARBA" id="ARBA00023180"/>
    </source>
</evidence>
<dbReference type="GO" id="GO:0030158">
    <property type="term" value="F:protein xylosyltransferase activity"/>
    <property type="evidence" value="ECO:0007669"/>
    <property type="project" value="InterPro"/>
</dbReference>
<comment type="subcellular location">
    <subcellularLocation>
        <location evidence="2">Endoplasmic reticulum membrane</location>
        <topology evidence="2">Single-pass type II membrane protein</topology>
    </subcellularLocation>
    <subcellularLocation>
        <location evidence="1">Golgi apparatus membrane</location>
        <topology evidence="1">Single-pass type II membrane protein</topology>
    </subcellularLocation>
</comment>
<keyword evidence="12" id="KW-1015">Disulfide bond</keyword>
<dbReference type="InterPro" id="IPR043538">
    <property type="entry name" value="XYLT"/>
</dbReference>
<evidence type="ECO:0000256" key="3">
    <source>
        <dbReference type="ARBA" id="ARBA00022676"/>
    </source>
</evidence>
<keyword evidence="8" id="KW-0735">Signal-anchor</keyword>
<dbReference type="Proteomes" id="UP000289238">
    <property type="component" value="Unassembled WGS sequence"/>
</dbReference>
<accession>A0A4Q0PDF5</accession>
<organism evidence="15 16">
    <name type="scientific">Leeuwenhoekiella aequorea</name>
    <dbReference type="NCBI Taxonomy" id="283736"/>
    <lineage>
        <taxon>Bacteria</taxon>
        <taxon>Pseudomonadati</taxon>
        <taxon>Bacteroidota</taxon>
        <taxon>Flavobacteriia</taxon>
        <taxon>Flavobacteriales</taxon>
        <taxon>Flavobacteriaceae</taxon>
        <taxon>Leeuwenhoekiella</taxon>
    </lineage>
</organism>
<evidence type="ECO:0000256" key="7">
    <source>
        <dbReference type="ARBA" id="ARBA00022824"/>
    </source>
</evidence>
<sequence length="233" mass="27616">MVNVAYIEKKWSIIWGGFNHLKAILFLTNLALQNRNVHYLHLISGQDFPVKKLSDFKSFFNLQNKNSYIDCLKIEDIGWSGNNGLDRIQYYNFHNWLDAKNLKSRSILNKFSVIQKKIGLKRKLAFSQKELYGGSIWWSLPRETANYVAQFYKQHRRVLNKFRHTLCSEEFYFQSVLKNSSNSFQLDKSNLRYVDWNARNGSNPSFLDLENYQAIKSSDAFFARKFHEHISKY</sequence>
<gene>
    <name evidence="15" type="ORF">DSM00_696</name>
</gene>
<keyword evidence="6" id="KW-0479">Metal-binding</keyword>
<dbReference type="Pfam" id="PF02485">
    <property type="entry name" value="Branch"/>
    <property type="match status" value="1"/>
</dbReference>
<evidence type="ECO:0000313" key="15">
    <source>
        <dbReference type="EMBL" id="RXG24900.1"/>
    </source>
</evidence>
<keyword evidence="4" id="KW-0808">Transferase</keyword>
<keyword evidence="5" id="KW-0812">Transmembrane</keyword>
<keyword evidence="9" id="KW-1133">Transmembrane helix</keyword>
<dbReference type="EMBL" id="QOVM01000001">
    <property type="protein sequence ID" value="RXG24900.1"/>
    <property type="molecule type" value="Genomic_DNA"/>
</dbReference>
<dbReference type="PANTHER" id="PTHR46025:SF3">
    <property type="entry name" value="XYLOSYLTRANSFERASE OXT"/>
    <property type="match status" value="1"/>
</dbReference>
<dbReference type="PANTHER" id="PTHR46025">
    <property type="entry name" value="XYLOSYLTRANSFERASE OXT"/>
    <property type="match status" value="1"/>
</dbReference>
<evidence type="ECO:0000256" key="12">
    <source>
        <dbReference type="ARBA" id="ARBA00023157"/>
    </source>
</evidence>
<dbReference type="GO" id="GO:0016020">
    <property type="term" value="C:membrane"/>
    <property type="evidence" value="ECO:0007669"/>
    <property type="project" value="InterPro"/>
</dbReference>
<evidence type="ECO:0000256" key="4">
    <source>
        <dbReference type="ARBA" id="ARBA00022679"/>
    </source>
</evidence>
<dbReference type="AlphaFoldDB" id="A0A4Q0PDF5"/>